<name>A0A848IIK1_9BURK</name>
<keyword evidence="2" id="KW-1185">Reference proteome</keyword>
<dbReference type="AlphaFoldDB" id="A0A848IIK1"/>
<reference evidence="1 2" key="1">
    <citation type="submission" date="2020-04" db="EMBL/GenBank/DDBJ databases">
        <title>Paraburkholderia sp. RP-4-7 isolated from soil.</title>
        <authorList>
            <person name="Dahal R.H."/>
        </authorList>
    </citation>
    <scope>NUCLEOTIDE SEQUENCE [LARGE SCALE GENOMIC DNA]</scope>
    <source>
        <strain evidence="1 2">RP-4-7</strain>
    </source>
</reference>
<comment type="caution">
    <text evidence="1">The sequence shown here is derived from an EMBL/GenBank/DDBJ whole genome shotgun (WGS) entry which is preliminary data.</text>
</comment>
<protein>
    <submittedName>
        <fullName evidence="1">Uncharacterized protein</fullName>
    </submittedName>
</protein>
<gene>
    <name evidence="1" type="ORF">HHL24_26735</name>
</gene>
<dbReference type="RefSeq" id="WP_169488354.1">
    <property type="nucleotide sequence ID" value="NZ_JABBGJ010000031.1"/>
</dbReference>
<dbReference type="EMBL" id="JABBGJ010000031">
    <property type="protein sequence ID" value="NMM01521.1"/>
    <property type="molecule type" value="Genomic_DNA"/>
</dbReference>
<dbReference type="Proteomes" id="UP000544134">
    <property type="component" value="Unassembled WGS sequence"/>
</dbReference>
<accession>A0A848IIK1</accession>
<proteinExistence type="predicted"/>
<organism evidence="1 2">
    <name type="scientific">Paraburkholderia polaris</name>
    <dbReference type="NCBI Taxonomy" id="2728848"/>
    <lineage>
        <taxon>Bacteria</taxon>
        <taxon>Pseudomonadati</taxon>
        <taxon>Pseudomonadota</taxon>
        <taxon>Betaproteobacteria</taxon>
        <taxon>Burkholderiales</taxon>
        <taxon>Burkholderiaceae</taxon>
        <taxon>Paraburkholderia</taxon>
    </lineage>
</organism>
<evidence type="ECO:0000313" key="1">
    <source>
        <dbReference type="EMBL" id="NMM01521.1"/>
    </source>
</evidence>
<sequence length="93" mass="9953">MTNTQTQAMKATTSPAAAYSKSRELLDLVYSHGFGQAKTAYALDALLVDIGNQFPDATRGEGRIAGTDEQVFWMVDAQLVAVWNPEMAVGVSG</sequence>
<evidence type="ECO:0000313" key="2">
    <source>
        <dbReference type="Proteomes" id="UP000544134"/>
    </source>
</evidence>